<accession>A0AAD4KIC1</accession>
<proteinExistence type="predicted"/>
<dbReference type="RefSeq" id="XP_046065462.1">
    <property type="nucleotide sequence ID" value="XM_046221320.1"/>
</dbReference>
<comment type="caution">
    <text evidence="1">The sequence shown here is derived from an EMBL/GenBank/DDBJ whole genome shotgun (WGS) entry which is preliminary data.</text>
</comment>
<dbReference type="Proteomes" id="UP001201262">
    <property type="component" value="Unassembled WGS sequence"/>
</dbReference>
<reference evidence="1" key="1">
    <citation type="submission" date="2021-12" db="EMBL/GenBank/DDBJ databases">
        <title>Convergent genome expansion in fungi linked to evolution of root-endophyte symbiosis.</title>
        <authorList>
            <consortium name="DOE Joint Genome Institute"/>
            <person name="Ke Y.-H."/>
            <person name="Bonito G."/>
            <person name="Liao H.-L."/>
            <person name="Looney B."/>
            <person name="Rojas-Flechas A."/>
            <person name="Nash J."/>
            <person name="Hameed K."/>
            <person name="Schadt C."/>
            <person name="Martin F."/>
            <person name="Crous P.W."/>
            <person name="Miettinen O."/>
            <person name="Magnuson J.K."/>
            <person name="Labbe J."/>
            <person name="Jacobson D."/>
            <person name="Doktycz M.J."/>
            <person name="Veneault-Fourrey C."/>
            <person name="Kuo A."/>
            <person name="Mondo S."/>
            <person name="Calhoun S."/>
            <person name="Riley R."/>
            <person name="Ohm R."/>
            <person name="LaButti K."/>
            <person name="Andreopoulos B."/>
            <person name="Pangilinan J."/>
            <person name="Nolan M."/>
            <person name="Tritt A."/>
            <person name="Clum A."/>
            <person name="Lipzen A."/>
            <person name="Daum C."/>
            <person name="Barry K."/>
            <person name="Grigoriev I.V."/>
            <person name="Vilgalys R."/>
        </authorList>
    </citation>
    <scope>NUCLEOTIDE SEQUENCE</scope>
    <source>
        <strain evidence="1">PMI_201</strain>
    </source>
</reference>
<gene>
    <name evidence="1" type="ORF">BGW36DRAFT_433799</name>
</gene>
<keyword evidence="2" id="KW-1185">Reference proteome</keyword>
<dbReference type="GeneID" id="70251607"/>
<sequence length="198" mass="21219">MGLGHNSQVTKTSRSGLCQQASRMPLWEGASWPYSVAIASAIASQTHREGGRAALKKARACRPQCAWPHAYDNASGLAPAAARHWRMEPASFAGPACPACSLLPLGSLGAGFDLETGVFHVIINMNPNHSLTIDPYHLSLSLIIIRLCHCHRAELPVTTELATEDSLQTGYPIAASPIDTSMTLCRYDTVPSRRSLGS</sequence>
<name>A0AAD4KIC1_9EURO</name>
<evidence type="ECO:0000313" key="2">
    <source>
        <dbReference type="Proteomes" id="UP001201262"/>
    </source>
</evidence>
<protein>
    <submittedName>
        <fullName evidence="1">Uncharacterized protein</fullName>
    </submittedName>
</protein>
<dbReference type="EMBL" id="JAJTJA010000016">
    <property type="protein sequence ID" value="KAH8689036.1"/>
    <property type="molecule type" value="Genomic_DNA"/>
</dbReference>
<dbReference type="AlphaFoldDB" id="A0AAD4KIC1"/>
<evidence type="ECO:0000313" key="1">
    <source>
        <dbReference type="EMBL" id="KAH8689036.1"/>
    </source>
</evidence>
<organism evidence="1 2">
    <name type="scientific">Talaromyces proteolyticus</name>
    <dbReference type="NCBI Taxonomy" id="1131652"/>
    <lineage>
        <taxon>Eukaryota</taxon>
        <taxon>Fungi</taxon>
        <taxon>Dikarya</taxon>
        <taxon>Ascomycota</taxon>
        <taxon>Pezizomycotina</taxon>
        <taxon>Eurotiomycetes</taxon>
        <taxon>Eurotiomycetidae</taxon>
        <taxon>Eurotiales</taxon>
        <taxon>Trichocomaceae</taxon>
        <taxon>Talaromyces</taxon>
        <taxon>Talaromyces sect. Bacilispori</taxon>
    </lineage>
</organism>